<sequence>MALYRKLLEQLEGMFILADHHIESPTTVMIQAALETYFALSYVLHDADLINRRAACYYVGFVKNQNKAAKNAFIRAVQ</sequence>
<organism evidence="1">
    <name type="scientific">Brevibacillus laterosporus</name>
    <name type="common">Bacillus laterosporus</name>
    <dbReference type="NCBI Taxonomy" id="1465"/>
    <lineage>
        <taxon>Bacteria</taxon>
        <taxon>Bacillati</taxon>
        <taxon>Bacillota</taxon>
        <taxon>Bacilli</taxon>
        <taxon>Bacillales</taxon>
        <taxon>Paenibacillaceae</taxon>
        <taxon>Brevibacillus</taxon>
    </lineage>
</organism>
<gene>
    <name evidence="1" type="ORF">EX87_20340</name>
</gene>
<dbReference type="RefSeq" id="WP_031415132.1">
    <property type="nucleotide sequence ID" value="NZ_CP011076.1"/>
</dbReference>
<proteinExistence type="predicted"/>
<dbReference type="EMBL" id="CP011076">
    <property type="protein sequence ID" value="AKF95935.1"/>
    <property type="molecule type" value="Genomic_DNA"/>
</dbReference>
<reference evidence="1" key="1">
    <citation type="submission" date="2015-03" db="EMBL/GenBank/DDBJ databases">
        <title>MIGS Cultured Bacterial/Archaeal sample from Brevibacillus laterosporus.</title>
        <authorList>
            <person name="Zeng D."/>
            <person name="Zhu L."/>
            <person name="Dong G."/>
            <person name="Ye W."/>
            <person name="Ren D."/>
            <person name="Wu L."/>
            <person name="Xu J."/>
            <person name="Li G."/>
            <person name="Guo L."/>
        </authorList>
    </citation>
    <scope>NUCLEOTIDE SEQUENCE</scope>
    <source>
        <strain evidence="1">B9</strain>
        <plasmid evidence="1">unnamed2</plasmid>
    </source>
</reference>
<accession>A0A0F7EJ56</accession>
<geneLocation type="plasmid" evidence="1">
    <name>unnamed2</name>
</geneLocation>
<protein>
    <submittedName>
        <fullName evidence="1">Uncharacterized protein</fullName>
    </submittedName>
</protein>
<keyword evidence="1" id="KW-0614">Plasmid</keyword>
<name>A0A0F7EJ56_BRELA</name>
<dbReference type="AlphaFoldDB" id="A0A0F7EJ56"/>
<evidence type="ECO:0000313" key="1">
    <source>
        <dbReference type="EMBL" id="AKF95935.1"/>
    </source>
</evidence>